<dbReference type="InterPro" id="IPR036779">
    <property type="entry name" value="LysM_dom_sf"/>
</dbReference>
<evidence type="ECO:0000256" key="1">
    <source>
        <dbReference type="SAM" id="SignalP"/>
    </source>
</evidence>
<feature type="chain" id="PRO_5045569432" evidence="1">
    <location>
        <begin position="22"/>
        <end position="107"/>
    </location>
</feature>
<dbReference type="InterPro" id="IPR018392">
    <property type="entry name" value="LysM"/>
</dbReference>
<comment type="caution">
    <text evidence="3">The sequence shown here is derived from an EMBL/GenBank/DDBJ whole genome shotgun (WGS) entry which is preliminary data.</text>
</comment>
<protein>
    <submittedName>
        <fullName evidence="3">LysM peptidoglycan-binding domain-containing protein</fullName>
    </submittedName>
</protein>
<dbReference type="RefSeq" id="WP_117909372.1">
    <property type="nucleotide sequence ID" value="NZ_JAODBU010000008.1"/>
</dbReference>
<evidence type="ECO:0000313" key="4">
    <source>
        <dbReference type="Proteomes" id="UP001431199"/>
    </source>
</evidence>
<dbReference type="PROSITE" id="PS51782">
    <property type="entry name" value="LYSM"/>
    <property type="match status" value="1"/>
</dbReference>
<proteinExistence type="predicted"/>
<accession>A0ABT2M1G3</accession>
<dbReference type="SMART" id="SM00257">
    <property type="entry name" value="LysM"/>
    <property type="match status" value="1"/>
</dbReference>
<dbReference type="EMBL" id="JAODBU010000008">
    <property type="protein sequence ID" value="MCT7399364.1"/>
    <property type="molecule type" value="Genomic_DNA"/>
</dbReference>
<evidence type="ECO:0000259" key="2">
    <source>
        <dbReference type="PROSITE" id="PS51782"/>
    </source>
</evidence>
<sequence>MKLFRNSFLSSVIFTMLLATAVVCTVKLTDVGAQKKADSNRYKYYTSVEVKPGDTLTSIAKKYITPEYASVSEYVDEICKYNHIGSGDKIHAGKYISVMYYSDEIKK</sequence>
<keyword evidence="1" id="KW-0732">Signal</keyword>
<keyword evidence="4" id="KW-1185">Reference proteome</keyword>
<name>A0ABT2M1G3_9FIRM</name>
<dbReference type="Gene3D" id="3.10.350.10">
    <property type="entry name" value="LysM domain"/>
    <property type="match status" value="1"/>
</dbReference>
<dbReference type="SUPFAM" id="SSF54106">
    <property type="entry name" value="LysM domain"/>
    <property type="match status" value="1"/>
</dbReference>
<gene>
    <name evidence="3" type="ORF">N5B56_09755</name>
</gene>
<feature type="signal peptide" evidence="1">
    <location>
        <begin position="1"/>
        <end position="21"/>
    </location>
</feature>
<evidence type="ECO:0000313" key="3">
    <source>
        <dbReference type="EMBL" id="MCT7399364.1"/>
    </source>
</evidence>
<dbReference type="Pfam" id="PF01476">
    <property type="entry name" value="LysM"/>
    <property type="match status" value="1"/>
</dbReference>
<dbReference type="Proteomes" id="UP001431199">
    <property type="component" value="Unassembled WGS sequence"/>
</dbReference>
<organism evidence="3 4">
    <name type="scientific">Eubacterium album</name>
    <dbReference type="NCBI Taxonomy" id="2978477"/>
    <lineage>
        <taxon>Bacteria</taxon>
        <taxon>Bacillati</taxon>
        <taxon>Bacillota</taxon>
        <taxon>Clostridia</taxon>
        <taxon>Eubacteriales</taxon>
        <taxon>Eubacteriaceae</taxon>
        <taxon>Eubacterium</taxon>
    </lineage>
</organism>
<reference evidence="3" key="1">
    <citation type="submission" date="2022-09" db="EMBL/GenBank/DDBJ databases">
        <title>Eubacterium sp. LFL-14 isolated from human feces.</title>
        <authorList>
            <person name="Liu F."/>
        </authorList>
    </citation>
    <scope>NUCLEOTIDE SEQUENCE</scope>
    <source>
        <strain evidence="3">LFL-14</strain>
    </source>
</reference>
<feature type="domain" description="LysM" evidence="2">
    <location>
        <begin position="46"/>
        <end position="98"/>
    </location>
</feature>
<dbReference type="CDD" id="cd00118">
    <property type="entry name" value="LysM"/>
    <property type="match status" value="1"/>
</dbReference>